<dbReference type="AlphaFoldDB" id="A0A3B0R6Z2"/>
<evidence type="ECO:0000259" key="2">
    <source>
        <dbReference type="PROSITE" id="PS50110"/>
    </source>
</evidence>
<dbReference type="PANTHER" id="PTHR44591:SF3">
    <property type="entry name" value="RESPONSE REGULATORY DOMAIN-CONTAINING PROTEIN"/>
    <property type="match status" value="1"/>
</dbReference>
<dbReference type="InterPro" id="IPR012347">
    <property type="entry name" value="Ferritin-like"/>
</dbReference>
<accession>A0A3B0R6Z2</accession>
<dbReference type="EMBL" id="UOEA01000043">
    <property type="protein sequence ID" value="VAV83608.1"/>
    <property type="molecule type" value="Genomic_DNA"/>
</dbReference>
<dbReference type="InterPro" id="IPR011006">
    <property type="entry name" value="CheY-like_superfamily"/>
</dbReference>
<organism evidence="3">
    <name type="scientific">hydrothermal vent metagenome</name>
    <dbReference type="NCBI Taxonomy" id="652676"/>
    <lineage>
        <taxon>unclassified sequences</taxon>
        <taxon>metagenomes</taxon>
        <taxon>ecological metagenomes</taxon>
    </lineage>
</organism>
<gene>
    <name evidence="3" type="ORF">MNBD_DELTA01-2119</name>
</gene>
<dbReference type="Gene3D" id="3.40.50.2300">
    <property type="match status" value="1"/>
</dbReference>
<keyword evidence="1" id="KW-0597">Phosphoprotein</keyword>
<dbReference type="Gene3D" id="1.20.1260.10">
    <property type="match status" value="1"/>
</dbReference>
<dbReference type="GO" id="GO:0000160">
    <property type="term" value="P:phosphorelay signal transduction system"/>
    <property type="evidence" value="ECO:0007669"/>
    <property type="project" value="InterPro"/>
</dbReference>
<protein>
    <recommendedName>
        <fullName evidence="2">Response regulatory domain-containing protein</fullName>
    </recommendedName>
</protein>
<reference evidence="3" key="1">
    <citation type="submission" date="2018-06" db="EMBL/GenBank/DDBJ databases">
        <authorList>
            <person name="Zhirakovskaya E."/>
        </authorList>
    </citation>
    <scope>NUCLEOTIDE SEQUENCE</scope>
</reference>
<dbReference type="InterPro" id="IPR001789">
    <property type="entry name" value="Sig_transdc_resp-reg_receiver"/>
</dbReference>
<dbReference type="InterPro" id="IPR009078">
    <property type="entry name" value="Ferritin-like_SF"/>
</dbReference>
<sequence>MREAIEWLIHMEDESGQIYDEAAKLFDDDIEFCKLLKGLAKDENQHHKLLLKAQQHFENSPDISLEPAYLSLDDKTKRKIKKPLIDFIRALHKGTISRDEALEHIVKIEYSEWNDLFAYILGAMKDTARDFVDVATHIQQHRRRIERFLEGNKELAWHLKKIKPLPTLWNEKILIIENSDVVANMLSTILNEEGSIDRVVDGDEALEKISHTFYAAIISNVDLPKRDGIELYKIALKKFPNIRHRFVFFTGNEEHISFFKKSGVKYLIKPTPIDKIRGAVISAIETS</sequence>
<dbReference type="SMART" id="SM00448">
    <property type="entry name" value="REC"/>
    <property type="match status" value="1"/>
</dbReference>
<name>A0A3B0R6Z2_9ZZZZ</name>
<dbReference type="CDD" id="cd00156">
    <property type="entry name" value="REC"/>
    <property type="match status" value="1"/>
</dbReference>
<feature type="domain" description="Response regulatory" evidence="2">
    <location>
        <begin position="172"/>
        <end position="284"/>
    </location>
</feature>
<dbReference type="InterPro" id="IPR050595">
    <property type="entry name" value="Bact_response_regulator"/>
</dbReference>
<proteinExistence type="predicted"/>
<dbReference type="PROSITE" id="PS50110">
    <property type="entry name" value="RESPONSE_REGULATORY"/>
    <property type="match status" value="1"/>
</dbReference>
<dbReference type="PANTHER" id="PTHR44591">
    <property type="entry name" value="STRESS RESPONSE REGULATOR PROTEIN 1"/>
    <property type="match status" value="1"/>
</dbReference>
<dbReference type="Pfam" id="PF00072">
    <property type="entry name" value="Response_reg"/>
    <property type="match status" value="1"/>
</dbReference>
<evidence type="ECO:0000256" key="1">
    <source>
        <dbReference type="ARBA" id="ARBA00022553"/>
    </source>
</evidence>
<dbReference type="SUPFAM" id="SSF47240">
    <property type="entry name" value="Ferritin-like"/>
    <property type="match status" value="1"/>
</dbReference>
<dbReference type="SUPFAM" id="SSF52172">
    <property type="entry name" value="CheY-like"/>
    <property type="match status" value="1"/>
</dbReference>
<evidence type="ECO:0000313" key="3">
    <source>
        <dbReference type="EMBL" id="VAV83608.1"/>
    </source>
</evidence>